<dbReference type="Pfam" id="PF02769">
    <property type="entry name" value="AIRS_C"/>
    <property type="match status" value="1"/>
</dbReference>
<feature type="binding site" evidence="2">
    <location>
        <position position="125"/>
    </location>
    <ligand>
        <name>Mg(2+)</name>
        <dbReference type="ChEBI" id="CHEBI:18420"/>
        <label>1</label>
    </ligand>
</feature>
<feature type="binding site" evidence="2">
    <location>
        <position position="56"/>
    </location>
    <ligand>
        <name>substrate</name>
    </ligand>
</feature>
<feature type="binding site" evidence="2">
    <location>
        <position position="47"/>
    </location>
    <ligand>
        <name>Mg(2+)</name>
        <dbReference type="ChEBI" id="CHEBI:18420"/>
        <label>4</label>
    </ligand>
</feature>
<dbReference type="InterPro" id="IPR036676">
    <property type="entry name" value="PurM-like_C_sf"/>
</dbReference>
<dbReference type="EMBL" id="FNCV01000003">
    <property type="protein sequence ID" value="SDG91803.1"/>
    <property type="molecule type" value="Genomic_DNA"/>
</dbReference>
<dbReference type="OrthoDB" id="9802811at2"/>
<dbReference type="GO" id="GO:0005524">
    <property type="term" value="F:ATP binding"/>
    <property type="evidence" value="ECO:0007669"/>
    <property type="project" value="UniProtKB-UniRule"/>
</dbReference>
<comment type="miscellaneous">
    <text evidence="2">Reaction mechanism of ThiL seems to utilize a direct, inline transfer of the gamma-phosphate of ATP to TMP rather than a phosphorylated enzyme intermediate.</text>
</comment>
<feature type="binding site" evidence="2">
    <location>
        <position position="77"/>
    </location>
    <ligand>
        <name>Mg(2+)</name>
        <dbReference type="ChEBI" id="CHEBI:18420"/>
        <label>3</label>
    </ligand>
</feature>
<evidence type="ECO:0000313" key="6">
    <source>
        <dbReference type="Proteomes" id="UP000217076"/>
    </source>
</evidence>
<dbReference type="SUPFAM" id="SSF56042">
    <property type="entry name" value="PurM C-terminal domain-like"/>
    <property type="match status" value="1"/>
</dbReference>
<accession>A0A1G7Y645</accession>
<dbReference type="RefSeq" id="WP_092617007.1">
    <property type="nucleotide sequence ID" value="NZ_FNCV01000003.1"/>
</dbReference>
<keyword evidence="1 2" id="KW-0784">Thiamine biosynthesis</keyword>
<feature type="binding site" evidence="2">
    <location>
        <position position="151"/>
    </location>
    <ligand>
        <name>ATP</name>
        <dbReference type="ChEBI" id="CHEBI:30616"/>
    </ligand>
</feature>
<dbReference type="EC" id="2.7.4.16" evidence="2"/>
<feature type="binding site" evidence="2">
    <location>
        <position position="221"/>
    </location>
    <ligand>
        <name>Mg(2+)</name>
        <dbReference type="ChEBI" id="CHEBI:18420"/>
        <label>5</label>
    </ligand>
</feature>
<dbReference type="NCBIfam" id="TIGR01379">
    <property type="entry name" value="thiL"/>
    <property type="match status" value="1"/>
</dbReference>
<feature type="binding site" evidence="2">
    <location>
        <begin position="124"/>
        <end position="125"/>
    </location>
    <ligand>
        <name>ATP</name>
        <dbReference type="ChEBI" id="CHEBI:30616"/>
    </ligand>
</feature>
<keyword evidence="2" id="KW-0479">Metal-binding</keyword>
<keyword evidence="2" id="KW-0547">Nucleotide-binding</keyword>
<feature type="domain" description="PurM-like N-terminal" evidence="3">
    <location>
        <begin position="31"/>
        <end position="143"/>
    </location>
</feature>
<gene>
    <name evidence="2" type="primary">thiL</name>
    <name evidence="5" type="ORF">SAMN05421742_103198</name>
</gene>
<dbReference type="Gene3D" id="3.30.1330.10">
    <property type="entry name" value="PurM-like, N-terminal domain"/>
    <property type="match status" value="1"/>
</dbReference>
<dbReference type="GO" id="GO:0009229">
    <property type="term" value="P:thiamine diphosphate biosynthetic process"/>
    <property type="evidence" value="ECO:0007669"/>
    <property type="project" value="UniProtKB-UniRule"/>
</dbReference>
<feature type="binding site" evidence="2">
    <location>
        <position position="77"/>
    </location>
    <ligand>
        <name>Mg(2+)</name>
        <dbReference type="ChEBI" id="CHEBI:18420"/>
        <label>2</label>
    </ligand>
</feature>
<feature type="domain" description="PurM-like C-terminal" evidence="4">
    <location>
        <begin position="156"/>
        <end position="311"/>
    </location>
</feature>
<dbReference type="GO" id="GO:0000287">
    <property type="term" value="F:magnesium ion binding"/>
    <property type="evidence" value="ECO:0007669"/>
    <property type="project" value="UniProtKB-UniRule"/>
</dbReference>
<feature type="binding site" evidence="2">
    <location>
        <position position="218"/>
    </location>
    <ligand>
        <name>Mg(2+)</name>
        <dbReference type="ChEBI" id="CHEBI:18420"/>
        <label>3</label>
    </ligand>
</feature>
<proteinExistence type="inferred from homology"/>
<sequence length="348" mass="35912">MTSRTRSEFDLIGQVFAPLAKTLPGAFSLTDDAAVLTPTAGHDQVTTLDAVVAGIHFLADDPPELVAKKAVRVNLSDLAAMGARPRALFVAACLNRDLSDAWIDRFAAGLGEDLAAFDVALAGGDTVSTPGPTTLAVTAVGEVARGAALRRNGALPGDLVVVSGTIGDGAFGLMAARGELDGRLEAAECVSLAERYRLPRPRCGLGQQLVGRATACIDVSDGLLADLGHIARASEARLIVERSRLPLSGPVRRLIAAAGDDDSAWAPVLSGGDDYELAFTLPEDRLPALAAAVQAEVPLTVIGRVEAAGAGTAGRPGVDLLDSGGRRLAVHRTGWLHREAAEEGTPRS</sequence>
<dbReference type="PANTHER" id="PTHR30270">
    <property type="entry name" value="THIAMINE-MONOPHOSPHATE KINASE"/>
    <property type="match status" value="1"/>
</dbReference>
<organism evidence="5 6">
    <name type="scientific">Roseospirillum parvum</name>
    <dbReference type="NCBI Taxonomy" id="83401"/>
    <lineage>
        <taxon>Bacteria</taxon>
        <taxon>Pseudomonadati</taxon>
        <taxon>Pseudomonadota</taxon>
        <taxon>Alphaproteobacteria</taxon>
        <taxon>Rhodospirillales</taxon>
        <taxon>Rhodospirillaceae</taxon>
        <taxon>Roseospirillum</taxon>
    </lineage>
</organism>
<evidence type="ECO:0000259" key="4">
    <source>
        <dbReference type="Pfam" id="PF02769"/>
    </source>
</evidence>
<dbReference type="Gene3D" id="3.90.650.10">
    <property type="entry name" value="PurM-like C-terminal domain"/>
    <property type="match status" value="1"/>
</dbReference>
<keyword evidence="6" id="KW-1185">Reference proteome</keyword>
<dbReference type="GO" id="GO:0009228">
    <property type="term" value="P:thiamine biosynthetic process"/>
    <property type="evidence" value="ECO:0007669"/>
    <property type="project" value="UniProtKB-KW"/>
</dbReference>
<keyword evidence="2" id="KW-0067">ATP-binding</keyword>
<comment type="function">
    <text evidence="2">Catalyzes the ATP-dependent phosphorylation of thiamine-monophosphate (TMP) to form thiamine-pyrophosphate (TPP), the active form of vitamin B1.</text>
</comment>
<feature type="binding site" evidence="2">
    <location>
        <position position="77"/>
    </location>
    <ligand>
        <name>Mg(2+)</name>
        <dbReference type="ChEBI" id="CHEBI:18420"/>
        <label>4</label>
    </ligand>
</feature>
<dbReference type="AlphaFoldDB" id="A0A1G7Y645"/>
<dbReference type="InterPro" id="IPR016188">
    <property type="entry name" value="PurM-like_N"/>
</dbReference>
<evidence type="ECO:0000256" key="2">
    <source>
        <dbReference type="HAMAP-Rule" id="MF_02128"/>
    </source>
</evidence>
<feature type="binding site" evidence="2">
    <location>
        <position position="273"/>
    </location>
    <ligand>
        <name>substrate</name>
    </ligand>
</feature>
<comment type="pathway">
    <text evidence="2">Cofactor biosynthesis; thiamine diphosphate biosynthesis; thiamine diphosphate from thiamine phosphate: step 1/1.</text>
</comment>
<evidence type="ECO:0000259" key="3">
    <source>
        <dbReference type="Pfam" id="PF00586"/>
    </source>
</evidence>
<dbReference type="InterPro" id="IPR006283">
    <property type="entry name" value="ThiL-like"/>
</dbReference>
<dbReference type="STRING" id="83401.SAMN05421742_103198"/>
<comment type="caution">
    <text evidence="2">Lacks conserved residue(s) required for the propagation of feature annotation.</text>
</comment>
<dbReference type="GO" id="GO:0009030">
    <property type="term" value="F:thiamine-phosphate kinase activity"/>
    <property type="evidence" value="ECO:0007669"/>
    <property type="project" value="UniProtKB-UniRule"/>
</dbReference>
<reference evidence="6" key="1">
    <citation type="submission" date="2016-10" db="EMBL/GenBank/DDBJ databases">
        <authorList>
            <person name="Varghese N."/>
            <person name="Submissions S."/>
        </authorList>
    </citation>
    <scope>NUCLEOTIDE SEQUENCE [LARGE SCALE GENOMIC DNA]</scope>
    <source>
        <strain evidence="6">930I</strain>
    </source>
</reference>
<dbReference type="UniPathway" id="UPA00060">
    <property type="reaction ID" value="UER00142"/>
</dbReference>
<feature type="binding site" evidence="2">
    <location>
        <position position="32"/>
    </location>
    <ligand>
        <name>Mg(2+)</name>
        <dbReference type="ChEBI" id="CHEBI:18420"/>
        <label>3</label>
    </ligand>
</feature>
<dbReference type="Proteomes" id="UP000217076">
    <property type="component" value="Unassembled WGS sequence"/>
</dbReference>
<feature type="binding site" evidence="2">
    <location>
        <position position="335"/>
    </location>
    <ligand>
        <name>substrate</name>
    </ligand>
</feature>
<evidence type="ECO:0000256" key="1">
    <source>
        <dbReference type="ARBA" id="ARBA00022977"/>
    </source>
</evidence>
<feature type="binding site" evidence="2">
    <location>
        <position position="49"/>
    </location>
    <ligand>
        <name>Mg(2+)</name>
        <dbReference type="ChEBI" id="CHEBI:18420"/>
        <label>1</label>
    </ligand>
</feature>
<keyword evidence="2" id="KW-0460">Magnesium</keyword>
<feature type="binding site" evidence="2">
    <location>
        <position position="49"/>
    </location>
    <ligand>
        <name>Mg(2+)</name>
        <dbReference type="ChEBI" id="CHEBI:18420"/>
        <label>2</label>
    </ligand>
</feature>
<feature type="binding site" evidence="2">
    <location>
        <position position="220"/>
    </location>
    <ligand>
        <name>ATP</name>
        <dbReference type="ChEBI" id="CHEBI:30616"/>
    </ligand>
</feature>
<dbReference type="Pfam" id="PF00586">
    <property type="entry name" value="AIRS"/>
    <property type="match status" value="1"/>
</dbReference>
<dbReference type="CDD" id="cd02194">
    <property type="entry name" value="ThiL"/>
    <property type="match status" value="1"/>
</dbReference>
<keyword evidence="2 5" id="KW-0418">Kinase</keyword>
<dbReference type="PANTHER" id="PTHR30270:SF0">
    <property type="entry name" value="THIAMINE-MONOPHOSPHATE KINASE"/>
    <property type="match status" value="1"/>
</dbReference>
<keyword evidence="2" id="KW-0808">Transferase</keyword>
<dbReference type="SUPFAM" id="SSF55326">
    <property type="entry name" value="PurM N-terminal domain-like"/>
    <property type="match status" value="1"/>
</dbReference>
<comment type="catalytic activity">
    <reaction evidence="2">
        <text>thiamine phosphate + ATP = thiamine diphosphate + ADP</text>
        <dbReference type="Rhea" id="RHEA:15913"/>
        <dbReference type="ChEBI" id="CHEBI:30616"/>
        <dbReference type="ChEBI" id="CHEBI:37575"/>
        <dbReference type="ChEBI" id="CHEBI:58937"/>
        <dbReference type="ChEBI" id="CHEBI:456216"/>
        <dbReference type="EC" id="2.7.4.16"/>
    </reaction>
</comment>
<evidence type="ECO:0000313" key="5">
    <source>
        <dbReference type="EMBL" id="SDG91803.1"/>
    </source>
</evidence>
<name>A0A1G7Y645_9PROT</name>
<dbReference type="HAMAP" id="MF_02128">
    <property type="entry name" value="TMP_kinase"/>
    <property type="match status" value="1"/>
</dbReference>
<dbReference type="PIRSF" id="PIRSF005303">
    <property type="entry name" value="Thiam_monoph_kin"/>
    <property type="match status" value="1"/>
</dbReference>
<dbReference type="InterPro" id="IPR036921">
    <property type="entry name" value="PurM-like_N_sf"/>
</dbReference>
<feature type="binding site" evidence="2">
    <location>
        <position position="32"/>
    </location>
    <ligand>
        <name>Mg(2+)</name>
        <dbReference type="ChEBI" id="CHEBI:18420"/>
        <label>4</label>
    </ligand>
</feature>
<protein>
    <recommendedName>
        <fullName evidence="2">Thiamine-monophosphate kinase</fullName>
        <shortName evidence="2">TMP kinase</shortName>
        <shortName evidence="2">Thiamine-phosphate kinase</shortName>
        <ecNumber evidence="2">2.7.4.16</ecNumber>
    </recommendedName>
</protein>
<dbReference type="InterPro" id="IPR010918">
    <property type="entry name" value="PurM-like_C_dom"/>
</dbReference>
<comment type="similarity">
    <text evidence="2">Belongs to the thiamine-monophosphate kinase family.</text>
</comment>